<dbReference type="AlphaFoldDB" id="A0A9P6TE73"/>
<accession>A0A9P6TE73</accession>
<dbReference type="Proteomes" id="UP000886653">
    <property type="component" value="Unassembled WGS sequence"/>
</dbReference>
<keyword evidence="2" id="KW-1185">Reference proteome</keyword>
<evidence type="ECO:0000313" key="1">
    <source>
        <dbReference type="EMBL" id="KAG0147473.1"/>
    </source>
</evidence>
<proteinExistence type="predicted"/>
<sequence>MLLANTPSGGSGTQVTVFTASCTDILELQPIIRYETKRIRDQAGCEYIVSVERRPYLEKDGAEGSRGRSSATYAMPLRIVSLGALTGVNCPWVPIKSKLQLRYSAPKIPNGAQTEHLVAWRVPVLADRLKISQ</sequence>
<reference evidence="1" key="1">
    <citation type="submission" date="2013-11" db="EMBL/GenBank/DDBJ databases">
        <title>Genome sequence of the fusiform rust pathogen reveals effectors for host alternation and coevolution with pine.</title>
        <authorList>
            <consortium name="DOE Joint Genome Institute"/>
            <person name="Smith K."/>
            <person name="Pendleton A."/>
            <person name="Kubisiak T."/>
            <person name="Anderson C."/>
            <person name="Salamov A."/>
            <person name="Aerts A."/>
            <person name="Riley R."/>
            <person name="Clum A."/>
            <person name="Lindquist E."/>
            <person name="Ence D."/>
            <person name="Campbell M."/>
            <person name="Kronenberg Z."/>
            <person name="Feau N."/>
            <person name="Dhillon B."/>
            <person name="Hamelin R."/>
            <person name="Burleigh J."/>
            <person name="Smith J."/>
            <person name="Yandell M."/>
            <person name="Nelson C."/>
            <person name="Grigoriev I."/>
            <person name="Davis J."/>
        </authorList>
    </citation>
    <scope>NUCLEOTIDE SEQUENCE</scope>
    <source>
        <strain evidence="1">G11</strain>
    </source>
</reference>
<dbReference type="EMBL" id="MU167247">
    <property type="protein sequence ID" value="KAG0147473.1"/>
    <property type="molecule type" value="Genomic_DNA"/>
</dbReference>
<comment type="caution">
    <text evidence="1">The sequence shown here is derived from an EMBL/GenBank/DDBJ whole genome shotgun (WGS) entry which is preliminary data.</text>
</comment>
<name>A0A9P6TE73_9BASI</name>
<organism evidence="1 2">
    <name type="scientific">Cronartium quercuum f. sp. fusiforme G11</name>
    <dbReference type="NCBI Taxonomy" id="708437"/>
    <lineage>
        <taxon>Eukaryota</taxon>
        <taxon>Fungi</taxon>
        <taxon>Dikarya</taxon>
        <taxon>Basidiomycota</taxon>
        <taxon>Pucciniomycotina</taxon>
        <taxon>Pucciniomycetes</taxon>
        <taxon>Pucciniales</taxon>
        <taxon>Coleosporiaceae</taxon>
        <taxon>Cronartium</taxon>
    </lineage>
</organism>
<gene>
    <name evidence="1" type="ORF">CROQUDRAFT_132496</name>
</gene>
<evidence type="ECO:0000313" key="2">
    <source>
        <dbReference type="Proteomes" id="UP000886653"/>
    </source>
</evidence>
<protein>
    <submittedName>
        <fullName evidence="1">Uncharacterized protein</fullName>
    </submittedName>
</protein>